<dbReference type="KEGG" id="rle:pRL110229"/>
<dbReference type="EnsemblBacteria" id="CAK03177">
    <property type="protein sequence ID" value="CAK03177"/>
    <property type="gene ID" value="pRL110229"/>
</dbReference>
<evidence type="ECO:0000256" key="1">
    <source>
        <dbReference type="SAM" id="MobiDB-lite"/>
    </source>
</evidence>
<proteinExistence type="predicted"/>
<dbReference type="HOGENOM" id="CLU_2635589_0_0_5"/>
<keyword evidence="2" id="KW-0614">Plasmid</keyword>
<dbReference type="AlphaFoldDB" id="Q1M6F7"/>
<keyword evidence="3" id="KW-1185">Reference proteome</keyword>
<accession>Q1M6F7</accession>
<dbReference type="Proteomes" id="UP000006575">
    <property type="component" value="Plasmid pRL11"/>
</dbReference>
<reference evidence="2 3" key="1">
    <citation type="journal article" date="2006" name="Genome Biol.">
        <title>The genome of Rhizobium leguminosarum has recognizable core and accessory components.</title>
        <authorList>
            <person name="Young J.W."/>
            <person name="Crossman L.C."/>
            <person name="Johnston A.W.B."/>
            <person name="Thomson N.R."/>
            <person name="Ghazoui Z.F."/>
            <person name="Hull K.H."/>
            <person name="Wexler M."/>
            <person name="Curson A.R.J."/>
            <person name="Todd J.D."/>
            <person name="Poole P.S."/>
            <person name="Mauchline T.H."/>
            <person name="East A.K."/>
            <person name="Quail M.A."/>
            <person name="Churcher C."/>
            <person name="Arrowsmith C."/>
            <person name="Cherevach A."/>
            <person name="Chillingworth T."/>
            <person name="Clarke K."/>
            <person name="Cronin A."/>
            <person name="Davis P."/>
            <person name="Fraser A."/>
            <person name="Hance Z."/>
            <person name="Hauser H."/>
            <person name="Jagels K."/>
            <person name="Moule S."/>
            <person name="Mungall K."/>
            <person name="Norbertczak H."/>
            <person name="Rabbinowitsch E."/>
            <person name="Sanders M."/>
            <person name="Simmonds M."/>
            <person name="Whitehead S."/>
            <person name="Parkhill J."/>
        </authorList>
    </citation>
    <scope>NUCLEOTIDE SEQUENCE [LARGE SCALE GENOMIC DNA]</scope>
    <source>
        <strain evidence="3">DSM 114642 / LMG 32736 / 3841</strain>
    </source>
</reference>
<protein>
    <recommendedName>
        <fullName evidence="4">XRE family transcriptional regulator</fullName>
    </recommendedName>
</protein>
<evidence type="ECO:0000313" key="2">
    <source>
        <dbReference type="EMBL" id="CAK03177.1"/>
    </source>
</evidence>
<feature type="compositionally biased region" description="Polar residues" evidence="1">
    <location>
        <begin position="51"/>
        <end position="62"/>
    </location>
</feature>
<gene>
    <name evidence="2" type="ordered locus">pRL110229</name>
</gene>
<sequence length="77" mass="8305">MTSERFSECLLHIRWTPINIASALQCELSWIESMEAGNEEIPNVLAVARNTGSSPRSASAANDLSRPESIGVTSETA</sequence>
<evidence type="ECO:0000313" key="3">
    <source>
        <dbReference type="Proteomes" id="UP000006575"/>
    </source>
</evidence>
<name>Q1M6F7_RHIJ3</name>
<organism evidence="2 3">
    <name type="scientific">Rhizobium johnstonii (strain DSM 114642 / LMG 32736 / 3841)</name>
    <name type="common">Rhizobium leguminosarum bv. viciae</name>
    <dbReference type="NCBI Taxonomy" id="216596"/>
    <lineage>
        <taxon>Bacteria</taxon>
        <taxon>Pseudomonadati</taxon>
        <taxon>Pseudomonadota</taxon>
        <taxon>Alphaproteobacteria</taxon>
        <taxon>Hyphomicrobiales</taxon>
        <taxon>Rhizobiaceae</taxon>
        <taxon>Rhizobium/Agrobacterium group</taxon>
        <taxon>Rhizobium</taxon>
        <taxon>Rhizobium johnstonii</taxon>
    </lineage>
</organism>
<geneLocation type="plasmid" evidence="2 3">
    <name>pRL11</name>
</geneLocation>
<feature type="region of interest" description="Disordered" evidence="1">
    <location>
        <begin position="51"/>
        <end position="77"/>
    </location>
</feature>
<evidence type="ECO:0008006" key="4">
    <source>
        <dbReference type="Google" id="ProtNLM"/>
    </source>
</evidence>
<dbReference type="EMBL" id="AM236085">
    <property type="protein sequence ID" value="CAK03177.1"/>
    <property type="molecule type" value="Genomic_DNA"/>
</dbReference>